<evidence type="ECO:0000313" key="1">
    <source>
        <dbReference type="EMBL" id="KZV38928.1"/>
    </source>
</evidence>
<dbReference type="EMBL" id="KV001424">
    <property type="protein sequence ID" value="KZV38928.1"/>
    <property type="molecule type" value="Genomic_DNA"/>
</dbReference>
<evidence type="ECO:0000313" key="2">
    <source>
        <dbReference type="Proteomes" id="UP000250235"/>
    </source>
</evidence>
<proteinExistence type="predicted"/>
<accession>A0A2Z7BZA2</accession>
<reference evidence="1 2" key="1">
    <citation type="journal article" date="2015" name="Proc. Natl. Acad. Sci. U.S.A.">
        <title>The resurrection genome of Boea hygrometrica: A blueprint for survival of dehydration.</title>
        <authorList>
            <person name="Xiao L."/>
            <person name="Yang G."/>
            <person name="Zhang L."/>
            <person name="Yang X."/>
            <person name="Zhao S."/>
            <person name="Ji Z."/>
            <person name="Zhou Q."/>
            <person name="Hu M."/>
            <person name="Wang Y."/>
            <person name="Chen M."/>
            <person name="Xu Y."/>
            <person name="Jin H."/>
            <person name="Xiao X."/>
            <person name="Hu G."/>
            <person name="Bao F."/>
            <person name="Hu Y."/>
            <person name="Wan P."/>
            <person name="Li L."/>
            <person name="Deng X."/>
            <person name="Kuang T."/>
            <person name="Xiang C."/>
            <person name="Zhu J.K."/>
            <person name="Oliver M.J."/>
            <person name="He Y."/>
        </authorList>
    </citation>
    <scope>NUCLEOTIDE SEQUENCE [LARGE SCALE GENOMIC DNA]</scope>
    <source>
        <strain evidence="2">cv. XS01</strain>
    </source>
</reference>
<protein>
    <submittedName>
        <fullName evidence="1">Uncharacterized protein</fullName>
    </submittedName>
</protein>
<name>A0A2Z7BZA2_9LAMI</name>
<dbReference type="AlphaFoldDB" id="A0A2Z7BZA2"/>
<gene>
    <name evidence="1" type="ORF">F511_41566</name>
</gene>
<sequence>MEQPVEAKPDEDNIAARPPIWQGRFCGLGYIAPEKPRESWLTVTLRNPKYVKLSA</sequence>
<organism evidence="1 2">
    <name type="scientific">Dorcoceras hygrometricum</name>
    <dbReference type="NCBI Taxonomy" id="472368"/>
    <lineage>
        <taxon>Eukaryota</taxon>
        <taxon>Viridiplantae</taxon>
        <taxon>Streptophyta</taxon>
        <taxon>Embryophyta</taxon>
        <taxon>Tracheophyta</taxon>
        <taxon>Spermatophyta</taxon>
        <taxon>Magnoliopsida</taxon>
        <taxon>eudicotyledons</taxon>
        <taxon>Gunneridae</taxon>
        <taxon>Pentapetalae</taxon>
        <taxon>asterids</taxon>
        <taxon>lamiids</taxon>
        <taxon>Lamiales</taxon>
        <taxon>Gesneriaceae</taxon>
        <taxon>Didymocarpoideae</taxon>
        <taxon>Trichosporeae</taxon>
        <taxon>Loxocarpinae</taxon>
        <taxon>Dorcoceras</taxon>
    </lineage>
</organism>
<dbReference type="Proteomes" id="UP000250235">
    <property type="component" value="Unassembled WGS sequence"/>
</dbReference>
<keyword evidence="2" id="KW-1185">Reference proteome</keyword>